<proteinExistence type="predicted"/>
<name>A0A2P5FUV9_TREOI</name>
<dbReference type="Proteomes" id="UP000237000">
    <property type="component" value="Unassembled WGS sequence"/>
</dbReference>
<protein>
    <submittedName>
        <fullName evidence="1">Uncharacterized protein</fullName>
    </submittedName>
</protein>
<evidence type="ECO:0000313" key="2">
    <source>
        <dbReference type="Proteomes" id="UP000237000"/>
    </source>
</evidence>
<dbReference type="EMBL" id="JXTC01000007">
    <property type="protein sequence ID" value="POO01584.1"/>
    <property type="molecule type" value="Genomic_DNA"/>
</dbReference>
<organism evidence="1 2">
    <name type="scientific">Trema orientale</name>
    <name type="common">Charcoal tree</name>
    <name type="synonym">Celtis orientalis</name>
    <dbReference type="NCBI Taxonomy" id="63057"/>
    <lineage>
        <taxon>Eukaryota</taxon>
        <taxon>Viridiplantae</taxon>
        <taxon>Streptophyta</taxon>
        <taxon>Embryophyta</taxon>
        <taxon>Tracheophyta</taxon>
        <taxon>Spermatophyta</taxon>
        <taxon>Magnoliopsida</taxon>
        <taxon>eudicotyledons</taxon>
        <taxon>Gunneridae</taxon>
        <taxon>Pentapetalae</taxon>
        <taxon>rosids</taxon>
        <taxon>fabids</taxon>
        <taxon>Rosales</taxon>
        <taxon>Cannabaceae</taxon>
        <taxon>Trema</taxon>
    </lineage>
</organism>
<gene>
    <name evidence="1" type="ORF">TorRG33x02_023610</name>
</gene>
<keyword evidence="2" id="KW-1185">Reference proteome</keyword>
<dbReference type="AlphaFoldDB" id="A0A2P5FUV9"/>
<dbReference type="OrthoDB" id="672370at2759"/>
<reference evidence="2" key="1">
    <citation type="submission" date="2016-06" db="EMBL/GenBank/DDBJ databases">
        <title>Parallel loss of symbiosis genes in relatives of nitrogen-fixing non-legume Parasponia.</title>
        <authorList>
            <person name="Van Velzen R."/>
            <person name="Holmer R."/>
            <person name="Bu F."/>
            <person name="Rutten L."/>
            <person name="Van Zeijl A."/>
            <person name="Liu W."/>
            <person name="Santuari L."/>
            <person name="Cao Q."/>
            <person name="Sharma T."/>
            <person name="Shen D."/>
            <person name="Roswanjaya Y."/>
            <person name="Wardhani T."/>
            <person name="Kalhor M.S."/>
            <person name="Jansen J."/>
            <person name="Van den Hoogen J."/>
            <person name="Gungor B."/>
            <person name="Hartog M."/>
            <person name="Hontelez J."/>
            <person name="Verver J."/>
            <person name="Yang W.-C."/>
            <person name="Schijlen E."/>
            <person name="Repin R."/>
            <person name="Schilthuizen M."/>
            <person name="Schranz E."/>
            <person name="Heidstra R."/>
            <person name="Miyata K."/>
            <person name="Fedorova E."/>
            <person name="Kohlen W."/>
            <person name="Bisseling T."/>
            <person name="Smit S."/>
            <person name="Geurts R."/>
        </authorList>
    </citation>
    <scope>NUCLEOTIDE SEQUENCE [LARGE SCALE GENOMIC DNA]</scope>
    <source>
        <strain evidence="2">cv. RG33-2</strain>
    </source>
</reference>
<sequence length="106" mass="12198">MSERSGERKVTMGEIEKRGRGGCSCCCYRERKFSESNGYKDNNKSQLKFSTCTVDNVEDKMRDCFIKNMWLKGPFSPLVVALAKKISLNNNEFYRVVEGFDFMPQG</sequence>
<dbReference type="InParanoid" id="A0A2P5FUV9"/>
<accession>A0A2P5FUV9</accession>
<comment type="caution">
    <text evidence="1">The sequence shown here is derived from an EMBL/GenBank/DDBJ whole genome shotgun (WGS) entry which is preliminary data.</text>
</comment>
<evidence type="ECO:0000313" key="1">
    <source>
        <dbReference type="EMBL" id="POO01584.1"/>
    </source>
</evidence>